<dbReference type="Proteomes" id="UP000290288">
    <property type="component" value="Unassembled WGS sequence"/>
</dbReference>
<comment type="subcellular location">
    <subcellularLocation>
        <location evidence="1">Membrane</location>
        <topology evidence="1">Multi-pass membrane protein</topology>
    </subcellularLocation>
</comment>
<keyword evidence="9" id="KW-1185">Reference proteome</keyword>
<keyword evidence="4 6" id="KW-0472">Membrane</keyword>
<feature type="transmembrane region" description="Helical" evidence="6">
    <location>
        <begin position="55"/>
        <end position="75"/>
    </location>
</feature>
<evidence type="ECO:0000256" key="1">
    <source>
        <dbReference type="ARBA" id="ARBA00004141"/>
    </source>
</evidence>
<feature type="region of interest" description="Disordered" evidence="5">
    <location>
        <begin position="137"/>
        <end position="168"/>
    </location>
</feature>
<gene>
    <name evidence="8" type="ORF">EST38_g5014</name>
</gene>
<evidence type="ECO:0000313" key="8">
    <source>
        <dbReference type="EMBL" id="RXW20829.1"/>
    </source>
</evidence>
<evidence type="ECO:0000256" key="6">
    <source>
        <dbReference type="SAM" id="Phobius"/>
    </source>
</evidence>
<reference evidence="8 9" key="1">
    <citation type="submission" date="2019-01" db="EMBL/GenBank/DDBJ databases">
        <title>Draft genome sequence of Psathyrella aberdarensis IHI B618.</title>
        <authorList>
            <person name="Buettner E."/>
            <person name="Kellner H."/>
        </authorList>
    </citation>
    <scope>NUCLEOTIDE SEQUENCE [LARGE SCALE GENOMIC DNA]</scope>
    <source>
        <strain evidence="8 9">IHI B618</strain>
    </source>
</reference>
<dbReference type="STRING" id="2316362.A0A4Q2DLK0"/>
<evidence type="ECO:0000256" key="5">
    <source>
        <dbReference type="SAM" id="MobiDB-lite"/>
    </source>
</evidence>
<dbReference type="OrthoDB" id="306876at2759"/>
<proteinExistence type="predicted"/>
<sequence length="168" mass="18001">MIGVLGATLAYTSLRAIGRRAHAMHAMVAFSGISIVFSATAMLTAGTQFVVPDKLSWLAMLLMIGTFGFIAQYLLTLGLQYETAGRGTMAIYTQIVFATILQRIFLHATPPPLSILGTLIIVSSALYTALSKTKQVEEVQPGHSRGTGHSTLDEEQGLLNGQTTRDNS</sequence>
<feature type="domain" description="EamA" evidence="7">
    <location>
        <begin position="2"/>
        <end position="127"/>
    </location>
</feature>
<evidence type="ECO:0000256" key="3">
    <source>
        <dbReference type="ARBA" id="ARBA00022989"/>
    </source>
</evidence>
<feature type="transmembrane region" description="Helical" evidence="6">
    <location>
        <begin position="112"/>
        <end position="130"/>
    </location>
</feature>
<evidence type="ECO:0000256" key="4">
    <source>
        <dbReference type="ARBA" id="ARBA00023136"/>
    </source>
</evidence>
<protein>
    <recommendedName>
        <fullName evidence="7">EamA domain-containing protein</fullName>
    </recommendedName>
</protein>
<dbReference type="PANTHER" id="PTHR22911">
    <property type="entry name" value="ACYL-MALONYL CONDENSING ENZYME-RELATED"/>
    <property type="match status" value="1"/>
</dbReference>
<evidence type="ECO:0000313" key="9">
    <source>
        <dbReference type="Proteomes" id="UP000290288"/>
    </source>
</evidence>
<dbReference type="Pfam" id="PF00892">
    <property type="entry name" value="EamA"/>
    <property type="match status" value="1"/>
</dbReference>
<comment type="caution">
    <text evidence="8">The sequence shown here is derived from an EMBL/GenBank/DDBJ whole genome shotgun (WGS) entry which is preliminary data.</text>
</comment>
<keyword evidence="3 6" id="KW-1133">Transmembrane helix</keyword>
<feature type="transmembrane region" description="Helical" evidence="6">
    <location>
        <begin position="87"/>
        <end position="106"/>
    </location>
</feature>
<feature type="compositionally biased region" description="Polar residues" evidence="5">
    <location>
        <begin position="159"/>
        <end position="168"/>
    </location>
</feature>
<dbReference type="GO" id="GO:0016020">
    <property type="term" value="C:membrane"/>
    <property type="evidence" value="ECO:0007669"/>
    <property type="project" value="UniProtKB-SubCell"/>
</dbReference>
<evidence type="ECO:0000256" key="2">
    <source>
        <dbReference type="ARBA" id="ARBA00022692"/>
    </source>
</evidence>
<keyword evidence="2 6" id="KW-0812">Transmembrane</keyword>
<dbReference type="InterPro" id="IPR037185">
    <property type="entry name" value="EmrE-like"/>
</dbReference>
<dbReference type="EMBL" id="SDEE01000131">
    <property type="protein sequence ID" value="RXW20829.1"/>
    <property type="molecule type" value="Genomic_DNA"/>
</dbReference>
<dbReference type="PANTHER" id="PTHR22911:SF6">
    <property type="entry name" value="SOLUTE CARRIER FAMILY 35 MEMBER G1"/>
    <property type="match status" value="1"/>
</dbReference>
<name>A0A4Q2DLK0_9AGAR</name>
<evidence type="ECO:0000259" key="7">
    <source>
        <dbReference type="Pfam" id="PF00892"/>
    </source>
</evidence>
<feature type="transmembrane region" description="Helical" evidence="6">
    <location>
        <begin position="23"/>
        <end position="43"/>
    </location>
</feature>
<dbReference type="AlphaFoldDB" id="A0A4Q2DLK0"/>
<dbReference type="SUPFAM" id="SSF103481">
    <property type="entry name" value="Multidrug resistance efflux transporter EmrE"/>
    <property type="match status" value="1"/>
</dbReference>
<organism evidence="8 9">
    <name type="scientific">Candolleomyces aberdarensis</name>
    <dbReference type="NCBI Taxonomy" id="2316362"/>
    <lineage>
        <taxon>Eukaryota</taxon>
        <taxon>Fungi</taxon>
        <taxon>Dikarya</taxon>
        <taxon>Basidiomycota</taxon>
        <taxon>Agaricomycotina</taxon>
        <taxon>Agaricomycetes</taxon>
        <taxon>Agaricomycetidae</taxon>
        <taxon>Agaricales</taxon>
        <taxon>Agaricineae</taxon>
        <taxon>Psathyrellaceae</taxon>
        <taxon>Candolleomyces</taxon>
    </lineage>
</organism>
<accession>A0A4Q2DLK0</accession>
<dbReference type="InterPro" id="IPR000620">
    <property type="entry name" value="EamA_dom"/>
</dbReference>